<sequence>MSGDTVSTAHDQTYAPARAARELTLRRREFDLAVRLGHLRTVPDEGGGGRRVTHAELDRLRAQTGFPDLLRARVETVGTREGAELLGVSPGRFTRLARLGVLVPVTFYLNRYRAVVWRYLAEELRQVAATDDNKPLLTGRTPSGLREQLEEGLDLRARNWRGRHLGFLLREADGHPWARAAALASLLDPAQVAEIVPDPYERAQLGRFLPRAAPHGSPGSPTAHLAERIATAVEPDEIDWLRADLAQTVAEARAQEPAPRPTPSPTAPAALLGEDGGTAFGTLPPPPPPPVAVPRAGVTHRPRPRRPRGLLGRLRRAGRRPVPHREAEYGV</sequence>
<protein>
    <submittedName>
        <fullName evidence="2">Uncharacterized protein</fullName>
    </submittedName>
</protein>
<dbReference type="AlphaFoldDB" id="A0A3Q9L0P1"/>
<reference evidence="3 5" key="1">
    <citation type="submission" date="2018-04" db="EMBL/GenBank/DDBJ databases">
        <title>Complete genome sequences of Streptomyces griseoviridis K61 and characterization of antagonistic properties of biological control agents.</title>
        <authorList>
            <person name="Mariita R.M."/>
            <person name="Sello J.K."/>
        </authorList>
    </citation>
    <scope>NUCLEOTIDE SEQUENCE [LARGE SCALE GENOMIC DNA]</scope>
    <source>
        <strain evidence="3 5">K61</strain>
    </source>
</reference>
<feature type="region of interest" description="Disordered" evidence="1">
    <location>
        <begin position="252"/>
        <end position="331"/>
    </location>
</feature>
<dbReference type="Proteomes" id="UP000501753">
    <property type="component" value="Chromosome"/>
</dbReference>
<dbReference type="Proteomes" id="UP000271291">
    <property type="component" value="Chromosome"/>
</dbReference>
<dbReference type="EMBL" id="CP029078">
    <property type="protein sequence ID" value="QCN84285.1"/>
    <property type="molecule type" value="Genomic_DNA"/>
</dbReference>
<evidence type="ECO:0000313" key="5">
    <source>
        <dbReference type="Proteomes" id="UP000501753"/>
    </source>
</evidence>
<gene>
    <name evidence="3" type="ORF">DDJ31_04235</name>
    <name evidence="2" type="ORF">ELQ87_35015</name>
</gene>
<reference evidence="2 4" key="2">
    <citation type="submission" date="2018-12" db="EMBL/GenBank/DDBJ databases">
        <title>Streptomyces griseoviridis F1-27 complete genome.</title>
        <authorList>
            <person name="Mariita R.M."/>
            <person name="Sello J.K."/>
        </authorList>
    </citation>
    <scope>NUCLEOTIDE SEQUENCE [LARGE SCALE GENOMIC DNA]</scope>
    <source>
        <strain evidence="2 4">F1-27</strain>
    </source>
</reference>
<dbReference type="Pfam" id="PF19934">
    <property type="entry name" value="DUF6397"/>
    <property type="match status" value="1"/>
</dbReference>
<evidence type="ECO:0000313" key="4">
    <source>
        <dbReference type="Proteomes" id="UP000271291"/>
    </source>
</evidence>
<dbReference type="EMBL" id="CP034687">
    <property type="protein sequence ID" value="AZS88871.1"/>
    <property type="molecule type" value="Genomic_DNA"/>
</dbReference>
<evidence type="ECO:0000313" key="2">
    <source>
        <dbReference type="EMBL" id="AZS88871.1"/>
    </source>
</evidence>
<name>A0A3Q9L0P1_STRGD</name>
<evidence type="ECO:0000313" key="3">
    <source>
        <dbReference type="EMBL" id="QCN84285.1"/>
    </source>
</evidence>
<dbReference type="RefSeq" id="WP_127181641.1">
    <property type="nucleotide sequence ID" value="NZ_CP029078.1"/>
</dbReference>
<dbReference type="InterPro" id="IPR045652">
    <property type="entry name" value="DUF6397"/>
</dbReference>
<feature type="compositionally biased region" description="Basic residues" evidence="1">
    <location>
        <begin position="298"/>
        <end position="322"/>
    </location>
</feature>
<dbReference type="OrthoDB" id="4335318at2"/>
<keyword evidence="5" id="KW-1185">Reference proteome</keyword>
<dbReference type="KEGG" id="sgd:ELQ87_35015"/>
<accession>A0A3Q9L0P1</accession>
<proteinExistence type="predicted"/>
<feature type="compositionally biased region" description="Pro residues" evidence="1">
    <location>
        <begin position="283"/>
        <end position="292"/>
    </location>
</feature>
<evidence type="ECO:0000256" key="1">
    <source>
        <dbReference type="SAM" id="MobiDB-lite"/>
    </source>
</evidence>
<organism evidence="2 4">
    <name type="scientific">Streptomyces griseoviridis</name>
    <dbReference type="NCBI Taxonomy" id="45398"/>
    <lineage>
        <taxon>Bacteria</taxon>
        <taxon>Bacillati</taxon>
        <taxon>Actinomycetota</taxon>
        <taxon>Actinomycetes</taxon>
        <taxon>Kitasatosporales</taxon>
        <taxon>Streptomycetaceae</taxon>
        <taxon>Streptomyces</taxon>
    </lineage>
</organism>